<sequence>MARYLVRNRHSYCFRYRIPADLQSIIGRKEIRYSLRTGRIGVAKVMAQELALKIRRLVRELRRKERVHMDKIQINRLIAGWIRDTLAEEEATRTLTERPLNEDFLDERYEALDSVQTLHREALGKLQHVQAMEHRVDLILKEHGIEIDKDSEAYRELCRGMLKASIKVLEVEKERTFGRYDSTDEEVVEEICGLSSREVTGEALRRQSLLVNLKPPTMKPSITLRGLIDEYQDERVKAGRWTDSTVRNYTPYFNALTRYLGEDTPVRTICRQQMLNFKKLLESLPAGFGRLKEYQNLNNEDLPPVNPETSLLDMTTVRSYLLTAEAVFRHGVRLGYMDLNPAEGLKPPKKKKARDQREVFSEEDLTLIFRYPDVATMKPFQFWLPILGLYTGCRLEELCQLYTEDVYQVDGVWVLDINDNKDKKIKNESSARLVPLHPVLLQYNLDFPGFVQKPADGRKRVFQELKKQSGSYGHYASRWFGSYRKKVIGIDSPKKVFHSFRHTMTDHLYKNMVPESVIEELTGRAGKTQTSRRYAKGYRVKDLFEVMAEKLNYQLDLSHLKDGRWTGKD</sequence>
<dbReference type="PANTHER" id="PTHR30349">
    <property type="entry name" value="PHAGE INTEGRASE-RELATED"/>
    <property type="match status" value="1"/>
</dbReference>
<evidence type="ECO:0000313" key="6">
    <source>
        <dbReference type="Proteomes" id="UP000014977"/>
    </source>
</evidence>
<dbReference type="CDD" id="cd01184">
    <property type="entry name" value="INT_C_like_1"/>
    <property type="match status" value="1"/>
</dbReference>
<evidence type="ECO:0000256" key="3">
    <source>
        <dbReference type="ARBA" id="ARBA00023172"/>
    </source>
</evidence>
<dbReference type="GO" id="GO:0006310">
    <property type="term" value="P:DNA recombination"/>
    <property type="evidence" value="ECO:0007669"/>
    <property type="project" value="UniProtKB-KW"/>
</dbReference>
<dbReference type="Pfam" id="PF20172">
    <property type="entry name" value="DUF6538"/>
    <property type="match status" value="1"/>
</dbReference>
<dbReference type="RefSeq" id="WP_020877338.1">
    <property type="nucleotide sequence ID" value="NZ_ATHJ01000088.1"/>
</dbReference>
<name>S7V525_DESML</name>
<dbReference type="InterPro" id="IPR002104">
    <property type="entry name" value="Integrase_catalytic"/>
</dbReference>
<dbReference type="STRING" id="897.B2D07_18985"/>
<dbReference type="InterPro" id="IPR010998">
    <property type="entry name" value="Integrase_recombinase_N"/>
</dbReference>
<dbReference type="Gene3D" id="1.10.150.130">
    <property type="match status" value="1"/>
</dbReference>
<comment type="caution">
    <text evidence="5">The sequence shown here is derived from an EMBL/GenBank/DDBJ whole genome shotgun (WGS) entry which is preliminary data.</text>
</comment>
<comment type="similarity">
    <text evidence="1">Belongs to the 'phage' integrase family.</text>
</comment>
<keyword evidence="6" id="KW-1185">Reference proteome</keyword>
<dbReference type="SUPFAM" id="SSF56349">
    <property type="entry name" value="DNA breaking-rejoining enzymes"/>
    <property type="match status" value="1"/>
</dbReference>
<proteinExistence type="inferred from homology"/>
<dbReference type="InterPro" id="IPR046668">
    <property type="entry name" value="DUF6538"/>
</dbReference>
<dbReference type="GO" id="GO:0003677">
    <property type="term" value="F:DNA binding"/>
    <property type="evidence" value="ECO:0007669"/>
    <property type="project" value="UniProtKB-KW"/>
</dbReference>
<dbReference type="Proteomes" id="UP000014977">
    <property type="component" value="Unassembled WGS sequence"/>
</dbReference>
<evidence type="ECO:0000256" key="1">
    <source>
        <dbReference type="ARBA" id="ARBA00008857"/>
    </source>
</evidence>
<organism evidence="5 6">
    <name type="scientific">Desulfococcus multivorans DSM 2059</name>
    <dbReference type="NCBI Taxonomy" id="1121405"/>
    <lineage>
        <taxon>Bacteria</taxon>
        <taxon>Pseudomonadati</taxon>
        <taxon>Thermodesulfobacteriota</taxon>
        <taxon>Desulfobacteria</taxon>
        <taxon>Desulfobacterales</taxon>
        <taxon>Desulfococcaceae</taxon>
        <taxon>Desulfococcus</taxon>
    </lineage>
</organism>
<dbReference type="EMBL" id="ATHJ01000088">
    <property type="protein sequence ID" value="EPR39733.1"/>
    <property type="molecule type" value="Genomic_DNA"/>
</dbReference>
<evidence type="ECO:0000313" key="5">
    <source>
        <dbReference type="EMBL" id="EPR39733.1"/>
    </source>
</evidence>
<reference evidence="5 6" key="1">
    <citation type="journal article" date="2013" name="Genome Announc.">
        <title>Draft genome sequences for three mercury-methylating, sulfate-reducing bacteria.</title>
        <authorList>
            <person name="Brown S.D."/>
            <person name="Hurt R.A.Jr."/>
            <person name="Gilmour C.C."/>
            <person name="Elias D.A."/>
        </authorList>
    </citation>
    <scope>NUCLEOTIDE SEQUENCE [LARGE SCALE GENOMIC DNA]</scope>
    <source>
        <strain evidence="5 6">DSM 2059</strain>
    </source>
</reference>
<dbReference type="PANTHER" id="PTHR30349:SF41">
    <property type="entry name" value="INTEGRASE_RECOMBINASE PROTEIN MJ0367-RELATED"/>
    <property type="match status" value="1"/>
</dbReference>
<dbReference type="InterPro" id="IPR011010">
    <property type="entry name" value="DNA_brk_join_enz"/>
</dbReference>
<keyword evidence="2" id="KW-0238">DNA-binding</keyword>
<dbReference type="GO" id="GO:0015074">
    <property type="term" value="P:DNA integration"/>
    <property type="evidence" value="ECO:0007669"/>
    <property type="project" value="InterPro"/>
</dbReference>
<dbReference type="InterPro" id="IPR013762">
    <property type="entry name" value="Integrase-like_cat_sf"/>
</dbReference>
<evidence type="ECO:0000256" key="2">
    <source>
        <dbReference type="ARBA" id="ARBA00023125"/>
    </source>
</evidence>
<dbReference type="InterPro" id="IPR050090">
    <property type="entry name" value="Tyrosine_recombinase_XerCD"/>
</dbReference>
<protein>
    <submittedName>
        <fullName evidence="5">Integrase family protein</fullName>
    </submittedName>
</protein>
<dbReference type="AlphaFoldDB" id="S7V525"/>
<accession>S7V525</accession>
<keyword evidence="3" id="KW-0233">DNA recombination</keyword>
<feature type="domain" description="Tyr recombinase" evidence="4">
    <location>
        <begin position="355"/>
        <end position="548"/>
    </location>
</feature>
<dbReference type="eggNOG" id="COG0582">
    <property type="taxonomic scope" value="Bacteria"/>
</dbReference>
<evidence type="ECO:0000259" key="4">
    <source>
        <dbReference type="PROSITE" id="PS51898"/>
    </source>
</evidence>
<dbReference type="OrthoDB" id="5423136at2"/>
<gene>
    <name evidence="5" type="ORF">dsmv_2581</name>
</gene>
<dbReference type="Pfam" id="PF00589">
    <property type="entry name" value="Phage_integrase"/>
    <property type="match status" value="1"/>
</dbReference>
<dbReference type="Gene3D" id="1.10.443.10">
    <property type="entry name" value="Intergrase catalytic core"/>
    <property type="match status" value="1"/>
</dbReference>
<dbReference type="PROSITE" id="PS51898">
    <property type="entry name" value="TYR_RECOMBINASE"/>
    <property type="match status" value="1"/>
</dbReference>